<gene>
    <name evidence="2" type="ORF">DSM104329_01366</name>
</gene>
<dbReference type="InterPro" id="IPR036291">
    <property type="entry name" value="NAD(P)-bd_dom_sf"/>
</dbReference>
<evidence type="ECO:0000313" key="3">
    <source>
        <dbReference type="Proteomes" id="UP001162834"/>
    </source>
</evidence>
<dbReference type="RefSeq" id="WP_259314647.1">
    <property type="nucleotide sequence ID" value="NZ_CP087164.1"/>
</dbReference>
<protein>
    <recommendedName>
        <fullName evidence="1">NAD(P)-binding domain-containing protein</fullName>
    </recommendedName>
</protein>
<dbReference type="AlphaFoldDB" id="A0A9E6XUZ5"/>
<feature type="domain" description="NAD(P)-binding" evidence="1">
    <location>
        <begin position="8"/>
        <end position="114"/>
    </location>
</feature>
<dbReference type="Pfam" id="PF13460">
    <property type="entry name" value="NAD_binding_10"/>
    <property type="match status" value="1"/>
</dbReference>
<sequence>MAKILLTGATGYIGGRLLPRLLDAGQDVRCLVRDPRGADLPAAAEVVQGDVVRDQGLDAALDGVGTAYYLVHSMEGRGGDFAERDRRAAHAFASAATRAGVERVIYLGGLEGERSEHLRSRHEVAEILRADGPRLVYVRAAMVIGSGSASFQMLEHLVRRLPVMVTPRWIDTRSQPVAIADVVGTLAALASFPDPPQEVQLGGADILTYREMMVRFARILGRRPPLVIPTPFLSPRLSSYWVGLVTPIEFGLVRPLIDGLSAEMLVRRPPPPGLNDHPAGYDDAVRQALAA</sequence>
<dbReference type="PANTHER" id="PTHR43162:SF1">
    <property type="entry name" value="PRESTALK A DIFFERENTIATION PROTEIN A"/>
    <property type="match status" value="1"/>
</dbReference>
<accession>A0A9E6XUZ5</accession>
<proteinExistence type="predicted"/>
<dbReference type="Proteomes" id="UP001162834">
    <property type="component" value="Chromosome"/>
</dbReference>
<dbReference type="InterPro" id="IPR016040">
    <property type="entry name" value="NAD(P)-bd_dom"/>
</dbReference>
<keyword evidence="3" id="KW-1185">Reference proteome</keyword>
<dbReference type="PANTHER" id="PTHR43162">
    <property type="match status" value="1"/>
</dbReference>
<organism evidence="2 3">
    <name type="scientific">Capillimicrobium parvum</name>
    <dbReference type="NCBI Taxonomy" id="2884022"/>
    <lineage>
        <taxon>Bacteria</taxon>
        <taxon>Bacillati</taxon>
        <taxon>Actinomycetota</taxon>
        <taxon>Thermoleophilia</taxon>
        <taxon>Solirubrobacterales</taxon>
        <taxon>Capillimicrobiaceae</taxon>
        <taxon>Capillimicrobium</taxon>
    </lineage>
</organism>
<dbReference type="KEGG" id="sbae:DSM104329_01366"/>
<dbReference type="Gene3D" id="3.40.50.720">
    <property type="entry name" value="NAD(P)-binding Rossmann-like Domain"/>
    <property type="match status" value="1"/>
</dbReference>
<dbReference type="SUPFAM" id="SSF51735">
    <property type="entry name" value="NAD(P)-binding Rossmann-fold domains"/>
    <property type="match status" value="1"/>
</dbReference>
<evidence type="ECO:0000313" key="2">
    <source>
        <dbReference type="EMBL" id="UGS34982.1"/>
    </source>
</evidence>
<dbReference type="InterPro" id="IPR051604">
    <property type="entry name" value="Ergot_Alk_Oxidoreductase"/>
</dbReference>
<evidence type="ECO:0000259" key="1">
    <source>
        <dbReference type="Pfam" id="PF13460"/>
    </source>
</evidence>
<reference evidence="2" key="1">
    <citation type="journal article" date="2022" name="Int. J. Syst. Evol. Microbiol.">
        <title>Pseudomonas aegrilactucae sp. nov. and Pseudomonas morbosilactucae sp. nov., pathogens causing bacterial rot of lettuce in Japan.</title>
        <authorList>
            <person name="Sawada H."/>
            <person name="Fujikawa T."/>
            <person name="Satou M."/>
        </authorList>
    </citation>
    <scope>NUCLEOTIDE SEQUENCE</scope>
    <source>
        <strain evidence="2">0166_1</strain>
    </source>
</reference>
<name>A0A9E6XUZ5_9ACTN</name>
<dbReference type="EMBL" id="CP087164">
    <property type="protein sequence ID" value="UGS34982.1"/>
    <property type="molecule type" value="Genomic_DNA"/>
</dbReference>